<accession>A0A8K0HHZ1</accession>
<name>A0A8K0HHZ1_9ROSA</name>
<gene>
    <name evidence="1" type="ORF">FNV43_RR08166</name>
</gene>
<sequence length="217" mass="24405">MEWTKILGSDHRSLTGAARASNPETNDFSLWNCRGFVNPRHSRVCDDFVAGITRLLCLVEPMVADTIQLLWSSLNMEFISTIFRCFAHYVDFAPPLEDARILLGEEQIAFADIPGYDFFLYGSVFPDAEKSLTFGTRVIDHPALSGLQCHPKRRLVEVLLFTLQIDFRAGEARSLLPIDTHGAFFTGLAWDRGYVQSKLDRSASLLFRGSIPFLVAL</sequence>
<proteinExistence type="predicted"/>
<keyword evidence="2" id="KW-1185">Reference proteome</keyword>
<dbReference type="Proteomes" id="UP000796880">
    <property type="component" value="Unassembled WGS sequence"/>
</dbReference>
<protein>
    <submittedName>
        <fullName evidence="1">Uncharacterized protein</fullName>
    </submittedName>
</protein>
<comment type="caution">
    <text evidence="1">The sequence shown here is derived from an EMBL/GenBank/DDBJ whole genome shotgun (WGS) entry which is preliminary data.</text>
</comment>
<dbReference type="EMBL" id="VOIH02000003">
    <property type="protein sequence ID" value="KAF3452070.1"/>
    <property type="molecule type" value="Genomic_DNA"/>
</dbReference>
<evidence type="ECO:0000313" key="2">
    <source>
        <dbReference type="Proteomes" id="UP000796880"/>
    </source>
</evidence>
<dbReference type="AlphaFoldDB" id="A0A8K0HHZ1"/>
<evidence type="ECO:0000313" key="1">
    <source>
        <dbReference type="EMBL" id="KAF3452070.1"/>
    </source>
</evidence>
<organism evidence="1 2">
    <name type="scientific">Rhamnella rubrinervis</name>
    <dbReference type="NCBI Taxonomy" id="2594499"/>
    <lineage>
        <taxon>Eukaryota</taxon>
        <taxon>Viridiplantae</taxon>
        <taxon>Streptophyta</taxon>
        <taxon>Embryophyta</taxon>
        <taxon>Tracheophyta</taxon>
        <taxon>Spermatophyta</taxon>
        <taxon>Magnoliopsida</taxon>
        <taxon>eudicotyledons</taxon>
        <taxon>Gunneridae</taxon>
        <taxon>Pentapetalae</taxon>
        <taxon>rosids</taxon>
        <taxon>fabids</taxon>
        <taxon>Rosales</taxon>
        <taxon>Rhamnaceae</taxon>
        <taxon>rhamnoid group</taxon>
        <taxon>Rhamneae</taxon>
        <taxon>Rhamnella</taxon>
    </lineage>
</organism>
<reference evidence="1" key="1">
    <citation type="submission" date="2020-03" db="EMBL/GenBank/DDBJ databases">
        <title>A high-quality chromosome-level genome assembly of a woody plant with both climbing and erect habits, Rhamnella rubrinervis.</title>
        <authorList>
            <person name="Lu Z."/>
            <person name="Yang Y."/>
            <person name="Zhu X."/>
            <person name="Sun Y."/>
        </authorList>
    </citation>
    <scope>NUCLEOTIDE SEQUENCE</scope>
    <source>
        <strain evidence="1">BYM</strain>
        <tissue evidence="1">Leaf</tissue>
    </source>
</reference>